<dbReference type="Proteomes" id="UP000199013">
    <property type="component" value="Unassembled WGS sequence"/>
</dbReference>
<gene>
    <name evidence="2" type="ORF">FDG2_2581</name>
</gene>
<dbReference type="EMBL" id="FLUV01001086">
    <property type="protein sequence ID" value="SBW22404.1"/>
    <property type="molecule type" value="Genomic_DNA"/>
</dbReference>
<accession>A0A1C3NXX9</accession>
<evidence type="ECO:0000313" key="3">
    <source>
        <dbReference type="Proteomes" id="UP000199013"/>
    </source>
</evidence>
<reference evidence="3" key="1">
    <citation type="submission" date="2016-02" db="EMBL/GenBank/DDBJ databases">
        <authorList>
            <person name="Wibberg D."/>
        </authorList>
    </citation>
    <scope>NUCLEOTIDE SEQUENCE [LARGE SCALE GENOMIC DNA]</scope>
</reference>
<keyword evidence="3" id="KW-1185">Reference proteome</keyword>
<dbReference type="AlphaFoldDB" id="A0A1C3NXX9"/>
<feature type="region of interest" description="Disordered" evidence="1">
    <location>
        <begin position="18"/>
        <end position="44"/>
    </location>
</feature>
<evidence type="ECO:0000313" key="2">
    <source>
        <dbReference type="EMBL" id="SBW22404.1"/>
    </source>
</evidence>
<protein>
    <submittedName>
        <fullName evidence="2">Uncharacterized protein</fullName>
    </submittedName>
</protein>
<proteinExistence type="predicted"/>
<organism evidence="2 3">
    <name type="scientific">Candidatus Protofrankia californiensis</name>
    <dbReference type="NCBI Taxonomy" id="1839754"/>
    <lineage>
        <taxon>Bacteria</taxon>
        <taxon>Bacillati</taxon>
        <taxon>Actinomycetota</taxon>
        <taxon>Actinomycetes</taxon>
        <taxon>Frankiales</taxon>
        <taxon>Frankiaceae</taxon>
        <taxon>Protofrankia</taxon>
    </lineage>
</organism>
<name>A0A1C3NXX9_9ACTN</name>
<feature type="compositionally biased region" description="Basic and acidic residues" evidence="1">
    <location>
        <begin position="27"/>
        <end position="44"/>
    </location>
</feature>
<sequence>MSHLPGRYAAAVPESVIIPGGIETGPEDDRCDRSWPVRDHPWRD</sequence>
<evidence type="ECO:0000256" key="1">
    <source>
        <dbReference type="SAM" id="MobiDB-lite"/>
    </source>
</evidence>